<dbReference type="STRING" id="2094558.A0A314UZL6"/>
<reference evidence="5 6" key="1">
    <citation type="submission" date="2018-02" db="EMBL/GenBank/DDBJ databases">
        <title>Draft genome of wild Prunus yedoensis var. nudiflora.</title>
        <authorList>
            <person name="Baek S."/>
            <person name="Kim J.-H."/>
            <person name="Choi K."/>
            <person name="Kim G.-B."/>
            <person name="Cho A."/>
            <person name="Jang H."/>
            <person name="Shin C.-H."/>
            <person name="Yu H.-J."/>
            <person name="Mun J.-H."/>
        </authorList>
    </citation>
    <scope>NUCLEOTIDE SEQUENCE [LARGE SCALE GENOMIC DNA]</scope>
    <source>
        <strain evidence="6">cv. Jeju island</strain>
        <tissue evidence="5">Leaf</tissue>
    </source>
</reference>
<evidence type="ECO:0000313" key="5">
    <source>
        <dbReference type="EMBL" id="PQM42891.1"/>
    </source>
</evidence>
<dbReference type="Gene3D" id="1.10.10.10">
    <property type="entry name" value="Winged helix-like DNA-binding domain superfamily/Winged helix DNA-binding domain"/>
    <property type="match status" value="1"/>
</dbReference>
<dbReference type="OrthoDB" id="1606438at2759"/>
<dbReference type="PANTHER" id="PTHR11746">
    <property type="entry name" value="O-METHYLTRANSFERASE"/>
    <property type="match status" value="1"/>
</dbReference>
<dbReference type="PROSITE" id="PS51683">
    <property type="entry name" value="SAM_OMT_II"/>
    <property type="match status" value="1"/>
</dbReference>
<gene>
    <name evidence="5" type="ORF">Pyn_39166</name>
</gene>
<feature type="domain" description="O-methyltransferase C-terminal" evidence="4">
    <location>
        <begin position="90"/>
        <end position="214"/>
    </location>
</feature>
<keyword evidence="2 5" id="KW-0808">Transferase</keyword>
<dbReference type="InterPro" id="IPR036388">
    <property type="entry name" value="WH-like_DNA-bd_sf"/>
</dbReference>
<keyword evidence="1 5" id="KW-0489">Methyltransferase</keyword>
<name>A0A314UZL6_PRUYE</name>
<protein>
    <submittedName>
        <fullName evidence="5">(S)-scoulerine 9-O-methyltransferase</fullName>
    </submittedName>
</protein>
<evidence type="ECO:0000256" key="1">
    <source>
        <dbReference type="ARBA" id="ARBA00022603"/>
    </source>
</evidence>
<dbReference type="SUPFAM" id="SSF53335">
    <property type="entry name" value="S-adenosyl-L-methionine-dependent methyltransferases"/>
    <property type="match status" value="1"/>
</dbReference>
<sequence length="221" mass="24433">MNHPRLPNVDCVVKWGCSTAGNLERILRLLAAHSLLSTTLKPCPNDETLQERAYGLTNETLCLVPDENGVSLAPLIILNSELEIVKSLYMLKDTVLEPDCLPFRKAHGITIYEYMSKKPEMSQLFNKSMAESSNLNFSEVLKVYKGFEEVKELMDVGGGIGTSVSKVVSMYPHIHGINFDLPNVVAQAPTYQGVNHVGGNMFETIPNAQSIMLKYQLCVSA</sequence>
<keyword evidence="6" id="KW-1185">Reference proteome</keyword>
<dbReference type="EMBL" id="PJQY01002751">
    <property type="protein sequence ID" value="PQM42891.1"/>
    <property type="molecule type" value="Genomic_DNA"/>
</dbReference>
<evidence type="ECO:0000313" key="6">
    <source>
        <dbReference type="Proteomes" id="UP000250321"/>
    </source>
</evidence>
<dbReference type="Gene3D" id="3.40.50.150">
    <property type="entry name" value="Vaccinia Virus protein VP39"/>
    <property type="match status" value="1"/>
</dbReference>
<dbReference type="GO" id="GO:0008171">
    <property type="term" value="F:O-methyltransferase activity"/>
    <property type="evidence" value="ECO:0007669"/>
    <property type="project" value="InterPro"/>
</dbReference>
<dbReference type="SUPFAM" id="SSF46785">
    <property type="entry name" value="Winged helix' DNA-binding domain"/>
    <property type="match status" value="1"/>
</dbReference>
<evidence type="ECO:0000256" key="2">
    <source>
        <dbReference type="ARBA" id="ARBA00022679"/>
    </source>
</evidence>
<evidence type="ECO:0000259" key="4">
    <source>
        <dbReference type="Pfam" id="PF00891"/>
    </source>
</evidence>
<dbReference type="AlphaFoldDB" id="A0A314UZL6"/>
<dbReference type="GO" id="GO:0032259">
    <property type="term" value="P:methylation"/>
    <property type="evidence" value="ECO:0007669"/>
    <property type="project" value="UniProtKB-KW"/>
</dbReference>
<proteinExistence type="predicted"/>
<dbReference type="Proteomes" id="UP000250321">
    <property type="component" value="Unassembled WGS sequence"/>
</dbReference>
<dbReference type="Pfam" id="PF00891">
    <property type="entry name" value="Methyltransf_2"/>
    <property type="match status" value="1"/>
</dbReference>
<dbReference type="InterPro" id="IPR016461">
    <property type="entry name" value="COMT-like"/>
</dbReference>
<keyword evidence="3" id="KW-0949">S-adenosyl-L-methionine</keyword>
<evidence type="ECO:0000256" key="3">
    <source>
        <dbReference type="ARBA" id="ARBA00022691"/>
    </source>
</evidence>
<dbReference type="InterPro" id="IPR001077">
    <property type="entry name" value="COMT_C"/>
</dbReference>
<comment type="caution">
    <text evidence="5">The sequence shown here is derived from an EMBL/GenBank/DDBJ whole genome shotgun (WGS) entry which is preliminary data.</text>
</comment>
<accession>A0A314UZL6</accession>
<dbReference type="InterPro" id="IPR029063">
    <property type="entry name" value="SAM-dependent_MTases_sf"/>
</dbReference>
<organism evidence="5 6">
    <name type="scientific">Prunus yedoensis var. nudiflora</name>
    <dbReference type="NCBI Taxonomy" id="2094558"/>
    <lineage>
        <taxon>Eukaryota</taxon>
        <taxon>Viridiplantae</taxon>
        <taxon>Streptophyta</taxon>
        <taxon>Embryophyta</taxon>
        <taxon>Tracheophyta</taxon>
        <taxon>Spermatophyta</taxon>
        <taxon>Magnoliopsida</taxon>
        <taxon>eudicotyledons</taxon>
        <taxon>Gunneridae</taxon>
        <taxon>Pentapetalae</taxon>
        <taxon>rosids</taxon>
        <taxon>fabids</taxon>
        <taxon>Rosales</taxon>
        <taxon>Rosaceae</taxon>
        <taxon>Amygdaloideae</taxon>
        <taxon>Amygdaleae</taxon>
        <taxon>Prunus</taxon>
    </lineage>
</organism>
<dbReference type="InterPro" id="IPR036390">
    <property type="entry name" value="WH_DNA-bd_sf"/>
</dbReference>